<feature type="signal peptide" evidence="2">
    <location>
        <begin position="1"/>
        <end position="19"/>
    </location>
</feature>
<dbReference type="EMBL" id="RCYZ01000002">
    <property type="protein sequence ID" value="TPG67577.1"/>
    <property type="molecule type" value="Genomic_DNA"/>
</dbReference>
<dbReference type="AlphaFoldDB" id="A0A502GYU2"/>
<dbReference type="Proteomes" id="UP000317646">
    <property type="component" value="Unassembled WGS sequence"/>
</dbReference>
<name>A0A502GYU2_9BACT</name>
<comment type="caution">
    <text evidence="3">The sequence shown here is derived from an EMBL/GenBank/DDBJ whole genome shotgun (WGS) entry which is preliminary data.</text>
</comment>
<protein>
    <submittedName>
        <fullName evidence="3">Uncharacterized protein</fullName>
    </submittedName>
</protein>
<dbReference type="OrthoDB" id="885510at2"/>
<feature type="compositionally biased region" description="Low complexity" evidence="1">
    <location>
        <begin position="68"/>
        <end position="96"/>
    </location>
</feature>
<gene>
    <name evidence="3" type="ORF">EAH73_07695</name>
</gene>
<organism evidence="3 4">
    <name type="scientific">Hymenobacter nivis</name>
    <dbReference type="NCBI Taxonomy" id="1850093"/>
    <lineage>
        <taxon>Bacteria</taxon>
        <taxon>Pseudomonadati</taxon>
        <taxon>Bacteroidota</taxon>
        <taxon>Cytophagia</taxon>
        <taxon>Cytophagales</taxon>
        <taxon>Hymenobacteraceae</taxon>
        <taxon>Hymenobacter</taxon>
    </lineage>
</organism>
<accession>A0A502GYU2</accession>
<evidence type="ECO:0000256" key="2">
    <source>
        <dbReference type="SAM" id="SignalP"/>
    </source>
</evidence>
<proteinExistence type="predicted"/>
<keyword evidence="2" id="KW-0732">Signal</keyword>
<feature type="compositionally biased region" description="Basic and acidic residues" evidence="1">
    <location>
        <begin position="48"/>
        <end position="60"/>
    </location>
</feature>
<evidence type="ECO:0000313" key="3">
    <source>
        <dbReference type="EMBL" id="TPG67577.1"/>
    </source>
</evidence>
<evidence type="ECO:0000313" key="4">
    <source>
        <dbReference type="Proteomes" id="UP000317646"/>
    </source>
</evidence>
<feature type="chain" id="PRO_5021336722" evidence="2">
    <location>
        <begin position="20"/>
        <end position="122"/>
    </location>
</feature>
<reference evidence="3 4" key="1">
    <citation type="journal article" date="2019" name="Environ. Microbiol.">
        <title>Species interactions and distinct microbial communities in high Arctic permafrost affected cryosols are associated with the CH4 and CO2 gas fluxes.</title>
        <authorList>
            <person name="Altshuler I."/>
            <person name="Hamel J."/>
            <person name="Turney S."/>
            <person name="Magnuson E."/>
            <person name="Levesque R."/>
            <person name="Greer C."/>
            <person name="Whyte L.G."/>
        </authorList>
    </citation>
    <scope>NUCLEOTIDE SEQUENCE [LARGE SCALE GENOMIC DNA]</scope>
    <source>
        <strain evidence="3 4">S9.2P</strain>
    </source>
</reference>
<keyword evidence="4" id="KW-1185">Reference proteome</keyword>
<evidence type="ECO:0000256" key="1">
    <source>
        <dbReference type="SAM" id="MobiDB-lite"/>
    </source>
</evidence>
<sequence>MTRTLRLALVLLGTAPALTSCDYAKYSPGINTATKANFSWTPTWHTSDVSRDSISDRQRVEPAGGEGSAAAIKKGGAKAQLNAAPAGGSASSPESANGKLAPVADQSTSNAKTPVDKSQAPK</sequence>
<dbReference type="RefSeq" id="WP_140465886.1">
    <property type="nucleotide sequence ID" value="NZ_RCYZ01000002.1"/>
</dbReference>
<feature type="region of interest" description="Disordered" evidence="1">
    <location>
        <begin position="42"/>
        <end position="122"/>
    </location>
</feature>
<dbReference type="PROSITE" id="PS51257">
    <property type="entry name" value="PROKAR_LIPOPROTEIN"/>
    <property type="match status" value="1"/>
</dbReference>